<feature type="non-terminal residue" evidence="2">
    <location>
        <position position="1"/>
    </location>
</feature>
<feature type="compositionally biased region" description="Gly residues" evidence="1">
    <location>
        <begin position="98"/>
        <end position="108"/>
    </location>
</feature>
<dbReference type="AlphaFoldDB" id="A0A6J4J9N7"/>
<feature type="compositionally biased region" description="Low complexity" evidence="1">
    <location>
        <begin position="28"/>
        <end position="37"/>
    </location>
</feature>
<sequence>EQNPAGRRRPRPRADRDRGGRAGGGRARAGVLAGRLPSRGHRQPRRRRARRAVPAAGARGVGGRGRRLRLDHRRRRTDLPGRRRPRPGRGRRPADLGRAGGDGAGGVLRAGRARPAGPAEQEAPAGPPGRRGPRPGHRGRRPHLPVPRRAGRGRRGRTDDVAQPDLALRVPVAERHVRQGPGRQRHRELGDRLHGRPAGGGGGPVRQRQRPGAARRRQLRARRGHPRARQPRDRPGRGPVAGPYGLRAVHRRPDHLAVLDVRPGGDPGAGAGDPGDRAGPGRAGLLQRPGADRRGADHAVPEPRQPPARPLPL</sequence>
<feature type="compositionally biased region" description="Basic residues" evidence="1">
    <location>
        <begin position="207"/>
        <end position="229"/>
    </location>
</feature>
<feature type="compositionally biased region" description="Basic residues" evidence="1">
    <location>
        <begin position="1"/>
        <end position="11"/>
    </location>
</feature>
<evidence type="ECO:0000313" key="2">
    <source>
        <dbReference type="EMBL" id="CAA9274065.1"/>
    </source>
</evidence>
<evidence type="ECO:0000256" key="1">
    <source>
        <dbReference type="SAM" id="MobiDB-lite"/>
    </source>
</evidence>
<name>A0A6J4J9N7_9ACTN</name>
<reference evidence="2" key="1">
    <citation type="submission" date="2020-02" db="EMBL/GenBank/DDBJ databases">
        <authorList>
            <person name="Meier V. D."/>
        </authorList>
    </citation>
    <scope>NUCLEOTIDE SEQUENCE</scope>
    <source>
        <strain evidence="2">AVDCRST_MAG41</strain>
    </source>
</reference>
<protein>
    <submittedName>
        <fullName evidence="2">Uncharacterized protein</fullName>
    </submittedName>
</protein>
<feature type="compositionally biased region" description="Low complexity" evidence="1">
    <location>
        <begin position="109"/>
        <end position="124"/>
    </location>
</feature>
<feature type="compositionally biased region" description="Basic residues" evidence="1">
    <location>
        <begin position="38"/>
        <end position="51"/>
    </location>
</feature>
<feature type="compositionally biased region" description="Basic and acidic residues" evidence="1">
    <location>
        <begin position="290"/>
        <end position="301"/>
    </location>
</feature>
<feature type="compositionally biased region" description="Pro residues" evidence="1">
    <location>
        <begin position="303"/>
        <end position="313"/>
    </location>
</feature>
<feature type="compositionally biased region" description="Basic residues" evidence="1">
    <location>
        <begin position="131"/>
        <end position="143"/>
    </location>
</feature>
<feature type="region of interest" description="Disordered" evidence="1">
    <location>
        <begin position="1"/>
        <end position="313"/>
    </location>
</feature>
<feature type="non-terminal residue" evidence="2">
    <location>
        <position position="313"/>
    </location>
</feature>
<feature type="compositionally biased region" description="Basic residues" evidence="1">
    <location>
        <begin position="64"/>
        <end position="91"/>
    </location>
</feature>
<gene>
    <name evidence="2" type="ORF">AVDCRST_MAG41-3165</name>
</gene>
<dbReference type="EMBL" id="CADCTP010000280">
    <property type="protein sequence ID" value="CAA9274065.1"/>
    <property type="molecule type" value="Genomic_DNA"/>
</dbReference>
<proteinExistence type="predicted"/>
<accession>A0A6J4J9N7</accession>
<organism evidence="2">
    <name type="scientific">uncultured Mycobacteriales bacterium</name>
    <dbReference type="NCBI Taxonomy" id="581187"/>
    <lineage>
        <taxon>Bacteria</taxon>
        <taxon>Bacillati</taxon>
        <taxon>Actinomycetota</taxon>
        <taxon>Actinomycetes</taxon>
        <taxon>Mycobacteriales</taxon>
        <taxon>environmental samples</taxon>
    </lineage>
</organism>